<protein>
    <submittedName>
        <fullName evidence="3">Uncharacterized iron-regulated membrane protein</fullName>
    </submittedName>
</protein>
<feature type="transmembrane region" description="Helical" evidence="2">
    <location>
        <begin position="404"/>
        <end position="421"/>
    </location>
</feature>
<keyword evidence="4" id="KW-1185">Reference proteome</keyword>
<dbReference type="OrthoDB" id="9791166at2"/>
<reference evidence="4" key="1">
    <citation type="submission" date="2016-10" db="EMBL/GenBank/DDBJ databases">
        <authorList>
            <person name="Varghese N."/>
            <person name="Submissions S."/>
        </authorList>
    </citation>
    <scope>NUCLEOTIDE SEQUENCE [LARGE SCALE GENOMIC DNA]</scope>
    <source>
        <strain evidence="4">IBRC-M 10403</strain>
    </source>
</reference>
<feature type="compositionally biased region" description="Low complexity" evidence="1">
    <location>
        <begin position="15"/>
        <end position="33"/>
    </location>
</feature>
<dbReference type="PANTHER" id="PTHR34219:SF1">
    <property type="entry name" value="PEPSY DOMAIN-CONTAINING PROTEIN"/>
    <property type="match status" value="1"/>
</dbReference>
<sequence>MTTTITDPSPPGEEPTPATATTLTSDTTPAGDTATSASDTPEAGATDTRESTLRPGAALRLLARRVHFLAGLFVAPFLAVLCLSGLAYAFSPQINDLFYSDKLSVDVQSGPIRPVSEQVAAALAAYPQGSLRTVIPAPEPDRTTQVVLADPTLKPGDAFSAEMRTVYVDPYTAQVAGDLVTVSNRPPAQVWLREFHGNLHLGEPGRLYSEFVASWLPIIVIGGLVLWIGQRRRKNRVRGLLVPARGLPAGRPRARALHGPLGLWLAIGLLAVSVTGLTWSTYAGGRVDQLIAALDAKSPSLGAPKAAVPAGGERISLDRVVDIARAEGLAGQLTLTPPAAEDKPFKVNESAEGLPVQKDSVAIDPYTGQVTGRMGWQDYPLPAKLTTLGIQAHSGTLLGLANQIALGLLALGTLALLALGYRMWWKRRPAGATFAAAPPTVWRRLPQPVIFLIVLAIGGLGWAMPVFGVTLVAFVALDTARAVVRGTGAGR</sequence>
<feature type="transmembrane region" description="Helical" evidence="2">
    <location>
        <begin position="261"/>
        <end position="282"/>
    </location>
</feature>
<dbReference type="Proteomes" id="UP000199501">
    <property type="component" value="Unassembled WGS sequence"/>
</dbReference>
<evidence type="ECO:0000313" key="4">
    <source>
        <dbReference type="Proteomes" id="UP000199501"/>
    </source>
</evidence>
<dbReference type="InterPro" id="IPR005625">
    <property type="entry name" value="PepSY-ass_TM"/>
</dbReference>
<keyword evidence="2" id="KW-0812">Transmembrane</keyword>
<proteinExistence type="predicted"/>
<keyword evidence="2" id="KW-0472">Membrane</keyword>
<organism evidence="3 4">
    <name type="scientific">Actinokineospora iranica</name>
    <dbReference type="NCBI Taxonomy" id="1271860"/>
    <lineage>
        <taxon>Bacteria</taxon>
        <taxon>Bacillati</taxon>
        <taxon>Actinomycetota</taxon>
        <taxon>Actinomycetes</taxon>
        <taxon>Pseudonocardiales</taxon>
        <taxon>Pseudonocardiaceae</taxon>
        <taxon>Actinokineospora</taxon>
    </lineage>
</organism>
<evidence type="ECO:0000313" key="3">
    <source>
        <dbReference type="EMBL" id="SDC41387.1"/>
    </source>
</evidence>
<evidence type="ECO:0000256" key="2">
    <source>
        <dbReference type="SAM" id="Phobius"/>
    </source>
</evidence>
<dbReference type="Pfam" id="PF03929">
    <property type="entry name" value="PepSY_TM"/>
    <property type="match status" value="1"/>
</dbReference>
<keyword evidence="2" id="KW-1133">Transmembrane helix</keyword>
<dbReference type="RefSeq" id="WP_139190529.1">
    <property type="nucleotide sequence ID" value="NZ_FMZZ01000002.1"/>
</dbReference>
<dbReference type="STRING" id="1271860.SAMN05216174_10220"/>
<feature type="transmembrane region" description="Helical" evidence="2">
    <location>
        <begin position="211"/>
        <end position="229"/>
    </location>
</feature>
<feature type="region of interest" description="Disordered" evidence="1">
    <location>
        <begin position="1"/>
        <end position="51"/>
    </location>
</feature>
<name>A0A1G6LEK2_9PSEU</name>
<dbReference type="EMBL" id="FMZZ01000002">
    <property type="protein sequence ID" value="SDC41387.1"/>
    <property type="molecule type" value="Genomic_DNA"/>
</dbReference>
<gene>
    <name evidence="3" type="ORF">SAMN05216174_10220</name>
</gene>
<evidence type="ECO:0000256" key="1">
    <source>
        <dbReference type="SAM" id="MobiDB-lite"/>
    </source>
</evidence>
<feature type="transmembrane region" description="Helical" evidence="2">
    <location>
        <begin position="449"/>
        <end position="477"/>
    </location>
</feature>
<accession>A0A1G6LEK2</accession>
<dbReference type="PANTHER" id="PTHR34219">
    <property type="entry name" value="IRON-REGULATED INNER MEMBRANE PROTEIN-RELATED"/>
    <property type="match status" value="1"/>
</dbReference>
<dbReference type="AlphaFoldDB" id="A0A1G6LEK2"/>
<feature type="transmembrane region" description="Helical" evidence="2">
    <location>
        <begin position="68"/>
        <end position="90"/>
    </location>
</feature>